<dbReference type="InParanoid" id="E9DR15"/>
<dbReference type="InterPro" id="IPR013096">
    <property type="entry name" value="Cupin_2"/>
</dbReference>
<dbReference type="InterPro" id="IPR053146">
    <property type="entry name" value="QDO-like"/>
</dbReference>
<evidence type="ECO:0000313" key="4">
    <source>
        <dbReference type="Proteomes" id="UP000002499"/>
    </source>
</evidence>
<dbReference type="OMA" id="PDEIPWR"/>
<protein>
    <submittedName>
        <fullName evidence="3">AraC-like regulator</fullName>
    </submittedName>
</protein>
<dbReference type="Pfam" id="PF07883">
    <property type="entry name" value="Cupin_2"/>
    <property type="match status" value="1"/>
</dbReference>
<keyword evidence="4" id="KW-1185">Reference proteome</keyword>
<dbReference type="STRING" id="655827.E9DR15"/>
<reference evidence="3 4" key="1">
    <citation type="journal article" date="2011" name="PLoS Genet.">
        <title>Genome sequencing and comparative transcriptomics of the model entomopathogenic fungi Metarhizium anisopliae and M. acridum.</title>
        <authorList>
            <person name="Gao Q."/>
            <person name="Jin K."/>
            <person name="Ying S.H."/>
            <person name="Zhang Y."/>
            <person name="Xiao G."/>
            <person name="Shang Y."/>
            <person name="Duan Z."/>
            <person name="Hu X."/>
            <person name="Xie X.Q."/>
            <person name="Zhou G."/>
            <person name="Peng G."/>
            <person name="Luo Z."/>
            <person name="Huang W."/>
            <person name="Wang B."/>
            <person name="Fang W."/>
            <person name="Wang S."/>
            <person name="Zhong Y."/>
            <person name="Ma L.J."/>
            <person name="St Leger R.J."/>
            <person name="Zhao G.P."/>
            <person name="Pei Y."/>
            <person name="Feng M.G."/>
            <person name="Xia Y."/>
            <person name="Wang C."/>
        </authorList>
    </citation>
    <scope>NUCLEOTIDE SEQUENCE [LARGE SCALE GENOMIC DNA]</scope>
    <source>
        <strain evidence="3 4">CQMa 102</strain>
    </source>
</reference>
<dbReference type="eggNOG" id="ENOG502RIUX">
    <property type="taxonomic scope" value="Eukaryota"/>
</dbReference>
<dbReference type="SUPFAM" id="SSF51182">
    <property type="entry name" value="RmlC-like cupins"/>
    <property type="match status" value="1"/>
</dbReference>
<dbReference type="CDD" id="cd02208">
    <property type="entry name" value="cupin_RmlC-like"/>
    <property type="match status" value="1"/>
</dbReference>
<name>E9DR15_METAQ</name>
<gene>
    <name evidence="3" type="ORF">MAC_00184</name>
</gene>
<dbReference type="Gene3D" id="2.60.120.10">
    <property type="entry name" value="Jelly Rolls"/>
    <property type="match status" value="1"/>
</dbReference>
<accession>E9DR15</accession>
<evidence type="ECO:0000313" key="3">
    <source>
        <dbReference type="EMBL" id="EFY93693.1"/>
    </source>
</evidence>
<feature type="compositionally biased region" description="Basic residues" evidence="1">
    <location>
        <begin position="143"/>
        <end position="152"/>
    </location>
</feature>
<dbReference type="PANTHER" id="PTHR36440">
    <property type="entry name" value="PUTATIVE (AFU_ORTHOLOGUE AFUA_8G07350)-RELATED"/>
    <property type="match status" value="1"/>
</dbReference>
<organism evidence="4">
    <name type="scientific">Metarhizium acridum (strain CQMa 102)</name>
    <dbReference type="NCBI Taxonomy" id="655827"/>
    <lineage>
        <taxon>Eukaryota</taxon>
        <taxon>Fungi</taxon>
        <taxon>Dikarya</taxon>
        <taxon>Ascomycota</taxon>
        <taxon>Pezizomycotina</taxon>
        <taxon>Sordariomycetes</taxon>
        <taxon>Hypocreomycetidae</taxon>
        <taxon>Hypocreales</taxon>
        <taxon>Clavicipitaceae</taxon>
        <taxon>Metarhizium</taxon>
    </lineage>
</organism>
<evidence type="ECO:0000259" key="2">
    <source>
        <dbReference type="Pfam" id="PF07883"/>
    </source>
</evidence>
<sequence>MDAQHEEYASTLKVNHFKPENVPWRRLGQCISTLPEKRSIMKGKVRFHVPGRPSVDVTAGEMVTVPVRLPHKFSNPFDEEAVFINTATPGFFVRYFEHLENLIGEGNVLTPEVNAEALKRFATIPLPPEDVNRLEETGMAGEKKRKAHNEMQ</sequence>
<dbReference type="OrthoDB" id="4124983at2759"/>
<dbReference type="Proteomes" id="UP000002499">
    <property type="component" value="Unassembled WGS sequence"/>
</dbReference>
<evidence type="ECO:0000256" key="1">
    <source>
        <dbReference type="SAM" id="MobiDB-lite"/>
    </source>
</evidence>
<dbReference type="InterPro" id="IPR014710">
    <property type="entry name" value="RmlC-like_jellyroll"/>
</dbReference>
<proteinExistence type="predicted"/>
<dbReference type="PANTHER" id="PTHR36440:SF1">
    <property type="entry name" value="PUTATIVE (AFU_ORTHOLOGUE AFUA_8G07350)-RELATED"/>
    <property type="match status" value="1"/>
</dbReference>
<dbReference type="InterPro" id="IPR011051">
    <property type="entry name" value="RmlC_Cupin_sf"/>
</dbReference>
<dbReference type="AlphaFoldDB" id="E9DR15"/>
<feature type="region of interest" description="Disordered" evidence="1">
    <location>
        <begin position="132"/>
        <end position="152"/>
    </location>
</feature>
<dbReference type="HOGENOM" id="CLU_103066_0_0_1"/>
<feature type="domain" description="Cupin type-2" evidence="2">
    <location>
        <begin position="40"/>
        <end position="84"/>
    </location>
</feature>
<dbReference type="EMBL" id="GL698470">
    <property type="protein sequence ID" value="EFY93693.1"/>
    <property type="molecule type" value="Genomic_DNA"/>
</dbReference>